<dbReference type="InterPro" id="IPR029237">
    <property type="entry name" value="Long_scorpion_toxin_alpha/beta"/>
</dbReference>
<evidence type="ECO:0000256" key="1">
    <source>
        <dbReference type="ARBA" id="ARBA00004613"/>
    </source>
</evidence>
<protein>
    <submittedName>
        <fullName evidence="8">Toxin protein</fullName>
    </submittedName>
</protein>
<dbReference type="GO" id="GO:0005576">
    <property type="term" value="C:extracellular region"/>
    <property type="evidence" value="ECO:0007669"/>
    <property type="project" value="UniProtKB-SubCell"/>
</dbReference>
<name>A0A1L4BJ43_HEMLE</name>
<feature type="domain" description="BetaSPN-type CS-alpha/beta" evidence="7">
    <location>
        <begin position="55"/>
        <end position="94"/>
    </location>
</feature>
<evidence type="ECO:0000256" key="2">
    <source>
        <dbReference type="ARBA" id="ARBA00022525"/>
    </source>
</evidence>
<evidence type="ECO:0000256" key="5">
    <source>
        <dbReference type="PROSITE-ProRule" id="PRU01209"/>
    </source>
</evidence>
<dbReference type="EMBL" id="KX874537">
    <property type="protein sequence ID" value="API81325.1"/>
    <property type="molecule type" value="mRNA"/>
</dbReference>
<evidence type="ECO:0000256" key="6">
    <source>
        <dbReference type="SAM" id="SignalP"/>
    </source>
</evidence>
<keyword evidence="3 5" id="KW-0800">Toxin</keyword>
<sequence>MDTKLTVLFFLGLIAIASCGWLNEAKIQKKIDEKLPNGFLKGAAKAIVHKLAKNDFGCVANIDTIGGCKKHCKSEDKEGFCHGTKCKCGIPLSY</sequence>
<feature type="disulfide bond" evidence="5">
    <location>
        <begin position="68"/>
        <end position="86"/>
    </location>
</feature>
<evidence type="ECO:0000256" key="4">
    <source>
        <dbReference type="ARBA" id="ARBA00023157"/>
    </source>
</evidence>
<comment type="caution">
    <text evidence="5">Lacks conserved residue(s) required for the propagation of feature annotation.</text>
</comment>
<dbReference type="PROSITE" id="PS51257">
    <property type="entry name" value="PROKAR_LIPOPROTEIN"/>
    <property type="match status" value="1"/>
</dbReference>
<keyword evidence="2" id="KW-0964">Secreted</keyword>
<feature type="disulfide bond" evidence="5">
    <location>
        <begin position="72"/>
        <end position="88"/>
    </location>
</feature>
<dbReference type="PROSITE" id="PS51862">
    <property type="entry name" value="BSPN_CSAB"/>
    <property type="match status" value="1"/>
</dbReference>
<keyword evidence="6" id="KW-0732">Signal</keyword>
<comment type="subcellular location">
    <subcellularLocation>
        <location evidence="1">Secreted</location>
    </subcellularLocation>
</comment>
<dbReference type="Pfam" id="PF14866">
    <property type="entry name" value="Scorpion_toxin_alpha-beta"/>
    <property type="match status" value="1"/>
</dbReference>
<feature type="signal peptide" evidence="6">
    <location>
        <begin position="1"/>
        <end position="19"/>
    </location>
</feature>
<evidence type="ECO:0000256" key="3">
    <source>
        <dbReference type="ARBA" id="ARBA00022656"/>
    </source>
</evidence>
<reference evidence="8" key="1">
    <citation type="journal article" date="2016" name="Toxicon">
        <title>The first report on transcriptome analysis of the venom gland of Iranian scorpion, Hemiscorpius lepturus.</title>
        <authorList>
            <person name="Kazemi-Lomedasht F."/>
            <person name="Khalaj V."/>
            <person name="Bagheri K.P."/>
            <person name="Behdani M."/>
            <person name="Shahbazzadeh D."/>
        </authorList>
    </citation>
    <scope>NUCLEOTIDE SEQUENCE</scope>
    <source>
        <strain evidence="8">Hg-scorpine-1</strain>
        <tissue evidence="8">Venom gland</tissue>
    </source>
</reference>
<proteinExistence type="evidence at transcript level"/>
<evidence type="ECO:0000259" key="7">
    <source>
        <dbReference type="PROSITE" id="PS51862"/>
    </source>
</evidence>
<organism evidence="8">
    <name type="scientific">Hemiscorpius lepturus</name>
    <name type="common">Scorpion</name>
    <dbReference type="NCBI Taxonomy" id="520031"/>
    <lineage>
        <taxon>Eukaryota</taxon>
        <taxon>Metazoa</taxon>
        <taxon>Ecdysozoa</taxon>
        <taxon>Arthropoda</taxon>
        <taxon>Chelicerata</taxon>
        <taxon>Arachnida</taxon>
        <taxon>Scorpiones</taxon>
        <taxon>Iurida</taxon>
        <taxon>Scorpionoidea</taxon>
        <taxon>Hemiscorpiidae</taxon>
    </lineage>
</organism>
<dbReference type="AlphaFoldDB" id="A0A1L4BJ43"/>
<evidence type="ECO:0000313" key="8">
    <source>
        <dbReference type="EMBL" id="API81325.1"/>
    </source>
</evidence>
<keyword evidence="4 5" id="KW-1015">Disulfide bond</keyword>
<dbReference type="GO" id="GO:0090729">
    <property type="term" value="F:toxin activity"/>
    <property type="evidence" value="ECO:0007669"/>
    <property type="project" value="UniProtKB-UniRule"/>
</dbReference>
<accession>A0A1L4BJ43</accession>
<feature type="chain" id="PRO_5012769545" evidence="6">
    <location>
        <begin position="20"/>
        <end position="94"/>
    </location>
</feature>